<dbReference type="SMART" id="SM00320">
    <property type="entry name" value="WD40"/>
    <property type="match status" value="8"/>
</dbReference>
<dbReference type="PROSITE" id="PS00678">
    <property type="entry name" value="WD_REPEATS_1"/>
    <property type="match status" value="2"/>
</dbReference>
<dbReference type="InterPro" id="IPR001680">
    <property type="entry name" value="WD40_rpt"/>
</dbReference>
<keyword evidence="2" id="KW-0677">Repeat</keyword>
<gene>
    <name evidence="4" type="ORF">RDWZM_008091</name>
</gene>
<dbReference type="Pfam" id="PF00400">
    <property type="entry name" value="WD40"/>
    <property type="match status" value="4"/>
</dbReference>
<dbReference type="PANTHER" id="PTHR19857:SF8">
    <property type="entry name" value="ANGIO-ASSOCIATED MIGRATORY CELL PROTEIN"/>
    <property type="match status" value="1"/>
</dbReference>
<evidence type="ECO:0000256" key="3">
    <source>
        <dbReference type="PROSITE-ProRule" id="PRU00221"/>
    </source>
</evidence>
<dbReference type="PANTHER" id="PTHR19857">
    <property type="entry name" value="MITOCHONDRIAL DIVISION PROTEIN 1-RELATED"/>
    <property type="match status" value="1"/>
</dbReference>
<keyword evidence="5" id="KW-1185">Reference proteome</keyword>
<feature type="repeat" description="WD" evidence="3">
    <location>
        <begin position="361"/>
        <end position="396"/>
    </location>
</feature>
<dbReference type="PROSITE" id="PS50082">
    <property type="entry name" value="WD_REPEATS_2"/>
    <property type="match status" value="4"/>
</dbReference>
<evidence type="ECO:0000256" key="2">
    <source>
        <dbReference type="ARBA" id="ARBA00022737"/>
    </source>
</evidence>
<dbReference type="EMBL" id="JAPWDV010000003">
    <property type="protein sequence ID" value="KAJ6216934.1"/>
    <property type="molecule type" value="Genomic_DNA"/>
</dbReference>
<sequence>MENDNADEQEEYISQDDIEELIDLDNEPINDEGDEANFEADMNDVIDDKSIGNFTDHNEAVLCCDVSKDDKLVVTGGQDDKAYVWETTTQTIKFNIDGHKDSVVAAKFNSNSSLVATGDLSGVILVYDLTGKRCYDFEIDDLNWLLWHPVADNVLLAGTKTGEAWMWKLSQTNPQCKTFQSYGSENICAKIFNDGKRITMGYEDGSVRIWDLKDANVISSITDNQTTSGSVICIDLNSDNSLIAIGTVYATVKVINVNTSKVILTIQTRSSDKSNEDEVEENDSIEGVAFSGKNILALASVNGVVEIWDISGPVKRNDFKLDFGVSKISIDNSNLHLLYCGCLDGYFRVFDLRSCDLLMTAIGHTDQILDYAISSDSKYVLTCSEDSTCKIFLLKN</sequence>
<name>A0A9Q0M121_BLOTA</name>
<protein>
    <recommendedName>
        <fullName evidence="6">Angio-associated migratory cell protein</fullName>
    </recommendedName>
</protein>
<evidence type="ECO:0000256" key="1">
    <source>
        <dbReference type="ARBA" id="ARBA00022574"/>
    </source>
</evidence>
<dbReference type="OrthoDB" id="10261640at2759"/>
<reference evidence="4" key="1">
    <citation type="submission" date="2022-12" db="EMBL/GenBank/DDBJ databases">
        <title>Genome assemblies of Blomia tropicalis.</title>
        <authorList>
            <person name="Cui Y."/>
        </authorList>
    </citation>
    <scope>NUCLEOTIDE SEQUENCE</scope>
    <source>
        <tissue evidence="4">Adult mites</tissue>
    </source>
</reference>
<accession>A0A9Q0M121</accession>
<feature type="repeat" description="WD" evidence="3">
    <location>
        <begin position="96"/>
        <end position="129"/>
    </location>
</feature>
<dbReference type="InterPro" id="IPR051179">
    <property type="entry name" value="WD_repeat_multifunction"/>
</dbReference>
<evidence type="ECO:0000313" key="4">
    <source>
        <dbReference type="EMBL" id="KAJ6216934.1"/>
    </source>
</evidence>
<dbReference type="InterPro" id="IPR019775">
    <property type="entry name" value="WD40_repeat_CS"/>
</dbReference>
<dbReference type="AlphaFoldDB" id="A0A9Q0M121"/>
<comment type="caution">
    <text evidence="4">The sequence shown here is derived from an EMBL/GenBank/DDBJ whole genome shotgun (WGS) entry which is preliminary data.</text>
</comment>
<organism evidence="4 5">
    <name type="scientific">Blomia tropicalis</name>
    <name type="common">Mite</name>
    <dbReference type="NCBI Taxonomy" id="40697"/>
    <lineage>
        <taxon>Eukaryota</taxon>
        <taxon>Metazoa</taxon>
        <taxon>Ecdysozoa</taxon>
        <taxon>Arthropoda</taxon>
        <taxon>Chelicerata</taxon>
        <taxon>Arachnida</taxon>
        <taxon>Acari</taxon>
        <taxon>Acariformes</taxon>
        <taxon>Sarcoptiformes</taxon>
        <taxon>Astigmata</taxon>
        <taxon>Glycyphagoidea</taxon>
        <taxon>Echimyopodidae</taxon>
        <taxon>Blomia</taxon>
    </lineage>
</organism>
<dbReference type="PROSITE" id="PS50294">
    <property type="entry name" value="WD_REPEATS_REGION"/>
    <property type="match status" value="2"/>
</dbReference>
<feature type="repeat" description="WD" evidence="3">
    <location>
        <begin position="54"/>
        <end position="95"/>
    </location>
</feature>
<dbReference type="SUPFAM" id="SSF50978">
    <property type="entry name" value="WD40 repeat-like"/>
    <property type="match status" value="1"/>
</dbReference>
<dbReference type="InterPro" id="IPR036322">
    <property type="entry name" value="WD40_repeat_dom_sf"/>
</dbReference>
<keyword evidence="1 3" id="KW-0853">WD repeat</keyword>
<evidence type="ECO:0000313" key="5">
    <source>
        <dbReference type="Proteomes" id="UP001142055"/>
    </source>
</evidence>
<dbReference type="OMA" id="SIWDYSK"/>
<dbReference type="InterPro" id="IPR015943">
    <property type="entry name" value="WD40/YVTN_repeat-like_dom_sf"/>
</dbReference>
<dbReference type="Gene3D" id="2.130.10.10">
    <property type="entry name" value="YVTN repeat-like/Quinoprotein amine dehydrogenase"/>
    <property type="match status" value="1"/>
</dbReference>
<evidence type="ECO:0008006" key="6">
    <source>
        <dbReference type="Google" id="ProtNLM"/>
    </source>
</evidence>
<proteinExistence type="predicted"/>
<dbReference type="Proteomes" id="UP001142055">
    <property type="component" value="Chromosome 3"/>
</dbReference>
<feature type="repeat" description="WD" evidence="3">
    <location>
        <begin position="194"/>
        <end position="220"/>
    </location>
</feature>